<dbReference type="OrthoDB" id="15513at2157"/>
<reference evidence="8 9" key="1">
    <citation type="submission" date="2016-10" db="EMBL/GenBank/DDBJ databases">
        <authorList>
            <person name="de Groot N.N."/>
        </authorList>
    </citation>
    <scope>NUCLEOTIDE SEQUENCE [LARGE SCALE GENOMIC DNA]</scope>
    <source>
        <strain evidence="8 9">IBRC-M10015</strain>
    </source>
</reference>
<keyword evidence="3" id="KW-1003">Cell membrane</keyword>
<protein>
    <recommendedName>
        <fullName evidence="10">Lysylphosphatidylglycerol synthase TM region</fullName>
    </recommendedName>
</protein>
<feature type="transmembrane region" description="Helical" evidence="7">
    <location>
        <begin position="7"/>
        <end position="26"/>
    </location>
</feature>
<gene>
    <name evidence="8" type="ORF">SAMN05216226_102234</name>
</gene>
<organism evidence="8 9">
    <name type="scientific">Halovenus aranensis</name>
    <dbReference type="NCBI Taxonomy" id="890420"/>
    <lineage>
        <taxon>Archaea</taxon>
        <taxon>Methanobacteriati</taxon>
        <taxon>Methanobacteriota</taxon>
        <taxon>Stenosarchaea group</taxon>
        <taxon>Halobacteria</taxon>
        <taxon>Halobacteriales</taxon>
        <taxon>Haloarculaceae</taxon>
        <taxon>Halovenus</taxon>
    </lineage>
</organism>
<comment type="subcellular location">
    <subcellularLocation>
        <location evidence="1">Cell membrane</location>
        <topology evidence="1">Multi-pass membrane protein</topology>
    </subcellularLocation>
</comment>
<feature type="transmembrane region" description="Helical" evidence="7">
    <location>
        <begin position="46"/>
        <end position="70"/>
    </location>
</feature>
<keyword evidence="9" id="KW-1185">Reference proteome</keyword>
<dbReference type="AlphaFoldDB" id="A0A1G8SZQ4"/>
<name>A0A1G8SZQ4_9EURY</name>
<evidence type="ECO:0000313" key="9">
    <source>
        <dbReference type="Proteomes" id="UP000198856"/>
    </source>
</evidence>
<dbReference type="Proteomes" id="UP000198856">
    <property type="component" value="Unassembled WGS sequence"/>
</dbReference>
<feature type="transmembrane region" description="Helical" evidence="7">
    <location>
        <begin position="126"/>
        <end position="145"/>
    </location>
</feature>
<dbReference type="PANTHER" id="PTHR39087">
    <property type="entry name" value="UPF0104 MEMBRANE PROTEIN MJ1595"/>
    <property type="match status" value="1"/>
</dbReference>
<dbReference type="PANTHER" id="PTHR39087:SF2">
    <property type="entry name" value="UPF0104 MEMBRANE PROTEIN MJ1595"/>
    <property type="match status" value="1"/>
</dbReference>
<proteinExistence type="inferred from homology"/>
<evidence type="ECO:0000256" key="1">
    <source>
        <dbReference type="ARBA" id="ARBA00004651"/>
    </source>
</evidence>
<keyword evidence="5 7" id="KW-1133">Transmembrane helix</keyword>
<accession>A0A1G8SZQ4</accession>
<evidence type="ECO:0000313" key="8">
    <source>
        <dbReference type="EMBL" id="SDJ34623.1"/>
    </source>
</evidence>
<keyword evidence="6 7" id="KW-0472">Membrane</keyword>
<dbReference type="NCBIfam" id="TIGR00374">
    <property type="entry name" value="flippase-like domain"/>
    <property type="match status" value="1"/>
</dbReference>
<feature type="transmembrane region" description="Helical" evidence="7">
    <location>
        <begin position="157"/>
        <end position="176"/>
    </location>
</feature>
<evidence type="ECO:0000256" key="7">
    <source>
        <dbReference type="SAM" id="Phobius"/>
    </source>
</evidence>
<dbReference type="EMBL" id="FNFC01000002">
    <property type="protein sequence ID" value="SDJ34623.1"/>
    <property type="molecule type" value="Genomic_DNA"/>
</dbReference>
<sequence length="341" mass="35604">MEISRRHVVFGVGAWVVIYGAFILLAGPTEFLNEASKLSQNRLAAILLVNALGTVCMGLVLFTVSVGAGLNVSPIESIFMNTTVNLANNFTPLGPASGVPAGGVVMSRWTGQSFEKSVAALSTKEVVGFTPGILVMLFGGSYIALYDATIPDQIRSLVAVFTVSIAAFVVVVALVYRNPAPAKRVIHRVVSTLNRGLTYIPGVSGVDEAEIRQRIDSFSESVEEISTNKPVVLAASTLTTAATVTQGILLWLALGGVGLSVSLALVVFIVPVSLLASAVPTPGGSGGIEGAQILLLLGITGGERAAIITAVVLTRGLVYWTPIIVGSLTLTGIQFNKRWRS</sequence>
<evidence type="ECO:0000256" key="2">
    <source>
        <dbReference type="ARBA" id="ARBA00011061"/>
    </source>
</evidence>
<dbReference type="GO" id="GO:0005886">
    <property type="term" value="C:plasma membrane"/>
    <property type="evidence" value="ECO:0007669"/>
    <property type="project" value="UniProtKB-SubCell"/>
</dbReference>
<evidence type="ECO:0000256" key="4">
    <source>
        <dbReference type="ARBA" id="ARBA00022692"/>
    </source>
</evidence>
<evidence type="ECO:0000256" key="5">
    <source>
        <dbReference type="ARBA" id="ARBA00022989"/>
    </source>
</evidence>
<evidence type="ECO:0000256" key="3">
    <source>
        <dbReference type="ARBA" id="ARBA00022475"/>
    </source>
</evidence>
<feature type="transmembrane region" description="Helical" evidence="7">
    <location>
        <begin position="317"/>
        <end position="335"/>
    </location>
</feature>
<dbReference type="STRING" id="890420.SAMN05216226_102234"/>
<dbReference type="RefSeq" id="WP_176765223.1">
    <property type="nucleotide sequence ID" value="NZ_FNFC01000002.1"/>
</dbReference>
<keyword evidence="4 7" id="KW-0812">Transmembrane</keyword>
<evidence type="ECO:0008006" key="10">
    <source>
        <dbReference type="Google" id="ProtNLM"/>
    </source>
</evidence>
<dbReference type="InterPro" id="IPR022791">
    <property type="entry name" value="L-PG_synthase/AglD"/>
</dbReference>
<dbReference type="Pfam" id="PF03706">
    <property type="entry name" value="LPG_synthase_TM"/>
    <property type="match status" value="1"/>
</dbReference>
<comment type="similarity">
    <text evidence="2">Belongs to the UPF0104 family.</text>
</comment>
<evidence type="ECO:0000256" key="6">
    <source>
        <dbReference type="ARBA" id="ARBA00023136"/>
    </source>
</evidence>
<feature type="transmembrane region" description="Helical" evidence="7">
    <location>
        <begin position="259"/>
        <end position="279"/>
    </location>
</feature>